<evidence type="ECO:0000313" key="7">
    <source>
        <dbReference type="Proteomes" id="UP001620597"/>
    </source>
</evidence>
<evidence type="ECO:0000256" key="3">
    <source>
        <dbReference type="ARBA" id="ARBA00023125"/>
    </source>
</evidence>
<dbReference type="InterPro" id="IPR036388">
    <property type="entry name" value="WH-like_DNA-bd_sf"/>
</dbReference>
<dbReference type="SUPFAM" id="SSF53850">
    <property type="entry name" value="Periplasmic binding protein-like II"/>
    <property type="match status" value="1"/>
</dbReference>
<reference evidence="6 7" key="1">
    <citation type="submission" date="2024-03" db="EMBL/GenBank/DDBJ databases">
        <title>High-quality draft genome sequence of Oceanobacter sp. wDCs-4.</title>
        <authorList>
            <person name="Dong C."/>
        </authorList>
    </citation>
    <scope>NUCLEOTIDE SEQUENCE [LARGE SCALE GENOMIC DNA]</scope>
    <source>
        <strain evidence="7">wDCs-4</strain>
    </source>
</reference>
<dbReference type="Pfam" id="PF03466">
    <property type="entry name" value="LysR_substrate"/>
    <property type="match status" value="1"/>
</dbReference>
<comment type="caution">
    <text evidence="6">The sequence shown here is derived from an EMBL/GenBank/DDBJ whole genome shotgun (WGS) entry which is preliminary data.</text>
</comment>
<evidence type="ECO:0000259" key="5">
    <source>
        <dbReference type="PROSITE" id="PS50931"/>
    </source>
</evidence>
<dbReference type="InterPro" id="IPR036390">
    <property type="entry name" value="WH_DNA-bd_sf"/>
</dbReference>
<keyword evidence="4" id="KW-0804">Transcription</keyword>
<dbReference type="InterPro" id="IPR005119">
    <property type="entry name" value="LysR_subst-bd"/>
</dbReference>
<sequence>MQNDDFSWDDLYVAYRVAELGTLSKTGERLGLNHSTVLRRISRLEQQLGVKLFIRHQRGYRLTDAGQLMLQRMQPIADDMLRLYSGLTSFEASPSGTLRISTVSDFSLFFAPLLHAFREQYPHIRVQVVATDDRMSLVSGDVHVAIRMGSQPQEPDLIARRLLPATMEYYAAKRYIQRYGTPRSLADVNRHQWVLPSGNKRQISGIWQLLERLEPHQIVFESNSFTDIYSAVSAGMGIGPIGMLQRSGNSHEALQLVEFGLHAEPSYMWFVYHKDMRGSGRIKALQSFVLEHVSAMMPGVVGQ</sequence>
<feature type="domain" description="HTH lysR-type" evidence="5">
    <location>
        <begin position="6"/>
        <end position="63"/>
    </location>
</feature>
<dbReference type="PANTHER" id="PTHR30537:SF5">
    <property type="entry name" value="HTH-TYPE TRANSCRIPTIONAL ACTIVATOR TTDR-RELATED"/>
    <property type="match status" value="1"/>
</dbReference>
<dbReference type="Proteomes" id="UP001620597">
    <property type="component" value="Unassembled WGS sequence"/>
</dbReference>
<dbReference type="Pfam" id="PF00126">
    <property type="entry name" value="HTH_1"/>
    <property type="match status" value="1"/>
</dbReference>
<accession>A0ABW8NL44</accession>
<dbReference type="PROSITE" id="PS50931">
    <property type="entry name" value="HTH_LYSR"/>
    <property type="match status" value="1"/>
</dbReference>
<gene>
    <name evidence="6" type="ORF">WG929_14465</name>
</gene>
<dbReference type="Gene3D" id="3.40.190.290">
    <property type="match status" value="1"/>
</dbReference>
<keyword evidence="2" id="KW-0805">Transcription regulation</keyword>
<proteinExistence type="inferred from homology"/>
<evidence type="ECO:0000256" key="2">
    <source>
        <dbReference type="ARBA" id="ARBA00023015"/>
    </source>
</evidence>
<dbReference type="Gene3D" id="1.10.10.10">
    <property type="entry name" value="Winged helix-like DNA-binding domain superfamily/Winged helix DNA-binding domain"/>
    <property type="match status" value="1"/>
</dbReference>
<keyword evidence="3" id="KW-0238">DNA-binding</keyword>
<evidence type="ECO:0000313" key="6">
    <source>
        <dbReference type="EMBL" id="MFK4753616.1"/>
    </source>
</evidence>
<organism evidence="6 7">
    <name type="scientific">Oceanobacter antarcticus</name>
    <dbReference type="NCBI Taxonomy" id="3133425"/>
    <lineage>
        <taxon>Bacteria</taxon>
        <taxon>Pseudomonadati</taxon>
        <taxon>Pseudomonadota</taxon>
        <taxon>Gammaproteobacteria</taxon>
        <taxon>Oceanospirillales</taxon>
        <taxon>Oceanospirillaceae</taxon>
        <taxon>Oceanobacter</taxon>
    </lineage>
</organism>
<keyword evidence="7" id="KW-1185">Reference proteome</keyword>
<dbReference type="RefSeq" id="WP_416206638.1">
    <property type="nucleotide sequence ID" value="NZ_JBBKTX010000018.1"/>
</dbReference>
<dbReference type="InterPro" id="IPR058163">
    <property type="entry name" value="LysR-type_TF_proteobact-type"/>
</dbReference>
<dbReference type="EMBL" id="JBBKTX010000018">
    <property type="protein sequence ID" value="MFK4753616.1"/>
    <property type="molecule type" value="Genomic_DNA"/>
</dbReference>
<dbReference type="PANTHER" id="PTHR30537">
    <property type="entry name" value="HTH-TYPE TRANSCRIPTIONAL REGULATOR"/>
    <property type="match status" value="1"/>
</dbReference>
<comment type="similarity">
    <text evidence="1">Belongs to the LysR transcriptional regulatory family.</text>
</comment>
<protein>
    <submittedName>
        <fullName evidence="6">LysR family transcriptional regulator</fullName>
    </submittedName>
</protein>
<dbReference type="InterPro" id="IPR000847">
    <property type="entry name" value="LysR_HTH_N"/>
</dbReference>
<evidence type="ECO:0000256" key="1">
    <source>
        <dbReference type="ARBA" id="ARBA00009437"/>
    </source>
</evidence>
<name>A0ABW8NL44_9GAMM</name>
<evidence type="ECO:0000256" key="4">
    <source>
        <dbReference type="ARBA" id="ARBA00023163"/>
    </source>
</evidence>
<dbReference type="SUPFAM" id="SSF46785">
    <property type="entry name" value="Winged helix' DNA-binding domain"/>
    <property type="match status" value="1"/>
</dbReference>